<dbReference type="GO" id="GO:0007204">
    <property type="term" value="P:positive regulation of cytosolic calcium ion concentration"/>
    <property type="evidence" value="ECO:0007669"/>
    <property type="project" value="TreeGrafter"/>
</dbReference>
<gene>
    <name evidence="13" type="ORF">E1301_Tti008922</name>
</gene>
<proteinExistence type="inferred from homology"/>
<comment type="caution">
    <text evidence="13">The sequence shown here is derived from an EMBL/GenBank/DDBJ whole genome shotgun (WGS) entry which is preliminary data.</text>
</comment>
<comment type="similarity">
    <text evidence="10">Belongs to the chemokine-like receptor (CMKLR) family.</text>
</comment>
<keyword evidence="4" id="KW-0297">G-protein coupled receptor</keyword>
<keyword evidence="9" id="KW-0807">Transducer</keyword>
<protein>
    <recommendedName>
        <fullName evidence="12">G-protein coupled receptors family 1 profile domain-containing protein</fullName>
    </recommendedName>
</protein>
<accession>A0A5A9P7N7</accession>
<dbReference type="InterPro" id="IPR017452">
    <property type="entry name" value="GPCR_Rhodpsn_7TM"/>
</dbReference>
<organism evidence="13 14">
    <name type="scientific">Triplophysa tibetana</name>
    <dbReference type="NCBI Taxonomy" id="1572043"/>
    <lineage>
        <taxon>Eukaryota</taxon>
        <taxon>Metazoa</taxon>
        <taxon>Chordata</taxon>
        <taxon>Craniata</taxon>
        <taxon>Vertebrata</taxon>
        <taxon>Euteleostomi</taxon>
        <taxon>Actinopterygii</taxon>
        <taxon>Neopterygii</taxon>
        <taxon>Teleostei</taxon>
        <taxon>Ostariophysi</taxon>
        <taxon>Cypriniformes</taxon>
        <taxon>Nemacheilidae</taxon>
        <taxon>Triplophysa</taxon>
    </lineage>
</organism>
<evidence type="ECO:0000256" key="6">
    <source>
        <dbReference type="ARBA" id="ARBA00023157"/>
    </source>
</evidence>
<evidence type="ECO:0000313" key="14">
    <source>
        <dbReference type="Proteomes" id="UP000324632"/>
    </source>
</evidence>
<feature type="domain" description="G-protein coupled receptors family 1 profile" evidence="12">
    <location>
        <begin position="168"/>
        <end position="333"/>
    </location>
</feature>
<dbReference type="AlphaFoldDB" id="A0A5A9P7N7"/>
<evidence type="ECO:0000256" key="3">
    <source>
        <dbReference type="ARBA" id="ARBA00022989"/>
    </source>
</evidence>
<keyword evidence="6" id="KW-1015">Disulfide bond</keyword>
<evidence type="ECO:0000256" key="1">
    <source>
        <dbReference type="ARBA" id="ARBA00004141"/>
    </source>
</evidence>
<reference evidence="13 14" key="1">
    <citation type="journal article" date="2019" name="Mol. Ecol. Resour.">
        <title>Chromosome-level genome assembly of Triplophysa tibetana, a fish adapted to the harsh high-altitude environment of the Tibetan Plateau.</title>
        <authorList>
            <person name="Yang X."/>
            <person name="Liu H."/>
            <person name="Ma Z."/>
            <person name="Zou Y."/>
            <person name="Zou M."/>
            <person name="Mao Y."/>
            <person name="Li X."/>
            <person name="Wang H."/>
            <person name="Chen T."/>
            <person name="Wang W."/>
            <person name="Yang R."/>
        </authorList>
    </citation>
    <scope>NUCLEOTIDE SEQUENCE [LARGE SCALE GENOMIC DNA]</scope>
    <source>
        <strain evidence="13">TTIB1903HZAU</strain>
        <tissue evidence="13">Muscle</tissue>
    </source>
</reference>
<evidence type="ECO:0000256" key="7">
    <source>
        <dbReference type="ARBA" id="ARBA00023170"/>
    </source>
</evidence>
<dbReference type="InterPro" id="IPR000826">
    <property type="entry name" value="Formyl_rcpt-rel"/>
</dbReference>
<dbReference type="InterPro" id="IPR000276">
    <property type="entry name" value="GPCR_Rhodpsn"/>
</dbReference>
<evidence type="ECO:0000313" key="13">
    <source>
        <dbReference type="EMBL" id="KAA0716717.1"/>
    </source>
</evidence>
<evidence type="ECO:0000256" key="11">
    <source>
        <dbReference type="SAM" id="Phobius"/>
    </source>
</evidence>
<keyword evidence="14" id="KW-1185">Reference proteome</keyword>
<dbReference type="SUPFAM" id="SSF81321">
    <property type="entry name" value="Family A G protein-coupled receptor-like"/>
    <property type="match status" value="1"/>
</dbReference>
<feature type="transmembrane region" description="Helical" evidence="11">
    <location>
        <begin position="263"/>
        <end position="284"/>
    </location>
</feature>
<name>A0A5A9P7N7_9TELE</name>
<dbReference type="EMBL" id="SOYY01000009">
    <property type="protein sequence ID" value="KAA0716717.1"/>
    <property type="molecule type" value="Genomic_DNA"/>
</dbReference>
<dbReference type="PANTHER" id="PTHR24225:SF74">
    <property type="entry name" value="CHEMOKINE-LIKE RECEPTOR 1"/>
    <property type="match status" value="1"/>
</dbReference>
<evidence type="ECO:0000256" key="10">
    <source>
        <dbReference type="ARBA" id="ARBA00025736"/>
    </source>
</evidence>
<keyword evidence="7" id="KW-0675">Receptor</keyword>
<keyword evidence="5 11" id="KW-0472">Membrane</keyword>
<dbReference type="GO" id="GO:0004930">
    <property type="term" value="F:G protein-coupled receptor activity"/>
    <property type="evidence" value="ECO:0007669"/>
    <property type="project" value="UniProtKB-KW"/>
</dbReference>
<dbReference type="Pfam" id="PF00001">
    <property type="entry name" value="7tm_1"/>
    <property type="match status" value="1"/>
</dbReference>
<feature type="transmembrane region" description="Helical" evidence="11">
    <location>
        <begin position="152"/>
        <end position="174"/>
    </location>
</feature>
<dbReference type="PANTHER" id="PTHR24225">
    <property type="entry name" value="CHEMOTACTIC RECEPTOR"/>
    <property type="match status" value="1"/>
</dbReference>
<evidence type="ECO:0000256" key="5">
    <source>
        <dbReference type="ARBA" id="ARBA00023136"/>
    </source>
</evidence>
<dbReference type="Proteomes" id="UP000324632">
    <property type="component" value="Chromosome 9"/>
</dbReference>
<evidence type="ECO:0000256" key="4">
    <source>
        <dbReference type="ARBA" id="ARBA00023040"/>
    </source>
</evidence>
<keyword evidence="8" id="KW-0325">Glycoprotein</keyword>
<dbReference type="Gene3D" id="1.20.1070.10">
    <property type="entry name" value="Rhodopsin 7-helix transmembrane proteins"/>
    <property type="match status" value="1"/>
</dbReference>
<dbReference type="GO" id="GO:0006954">
    <property type="term" value="P:inflammatory response"/>
    <property type="evidence" value="ECO:0007669"/>
    <property type="project" value="TreeGrafter"/>
</dbReference>
<keyword evidence="2 11" id="KW-0812">Transmembrane</keyword>
<sequence length="376" mass="43004">MKKRYADSNKKGLNSCPWVITGSQERQEQETKIIQTGKGHPNKRVTDKANKHKVTGLTDDITFDIFITRDSTIDVSDVQFPHKLPKECTPLTVDEKGSYTISISKFHTFPDSNIQTVTRLYKMSTTPDYTDYFSERYENQTEKEPYQYQIRMMYLVTYGIVLVLGLSLNVTLVFVGWQRYKSYKKIAIWVLALAATHLIFCGPVVFQLLYAYYDFEWYYGTVTCKLSSYITYGSMYSTATILSLWSFSSAFSKSACIKRSKNCNIFQILFSWTLAAVLAMPSLFSREIQLVRCVDDYDFDDFTTSPDAIKKLKAVVVSRFLFGLFIPAFVMFVSCCVATKSIHNGCVQFLFLCIIKKTFIDACTGSLADLSVLERT</sequence>
<feature type="transmembrane region" description="Helical" evidence="11">
    <location>
        <begin position="229"/>
        <end position="251"/>
    </location>
</feature>
<dbReference type="GO" id="GO:0007200">
    <property type="term" value="P:phospholipase C-activating G protein-coupled receptor signaling pathway"/>
    <property type="evidence" value="ECO:0007669"/>
    <property type="project" value="TreeGrafter"/>
</dbReference>
<dbReference type="GO" id="GO:0004875">
    <property type="term" value="F:complement receptor activity"/>
    <property type="evidence" value="ECO:0007669"/>
    <property type="project" value="TreeGrafter"/>
</dbReference>
<evidence type="ECO:0000259" key="12">
    <source>
        <dbReference type="PROSITE" id="PS50262"/>
    </source>
</evidence>
<dbReference type="PROSITE" id="PS50262">
    <property type="entry name" value="G_PROTEIN_RECEP_F1_2"/>
    <property type="match status" value="1"/>
</dbReference>
<keyword evidence="3 11" id="KW-1133">Transmembrane helix</keyword>
<comment type="subcellular location">
    <subcellularLocation>
        <location evidence="1">Membrane</location>
        <topology evidence="1">Multi-pass membrane protein</topology>
    </subcellularLocation>
</comment>
<dbReference type="GO" id="GO:0005886">
    <property type="term" value="C:plasma membrane"/>
    <property type="evidence" value="ECO:0007669"/>
    <property type="project" value="TreeGrafter"/>
</dbReference>
<evidence type="ECO:0000256" key="2">
    <source>
        <dbReference type="ARBA" id="ARBA00022692"/>
    </source>
</evidence>
<feature type="transmembrane region" description="Helical" evidence="11">
    <location>
        <begin position="186"/>
        <end position="209"/>
    </location>
</feature>
<evidence type="ECO:0000256" key="9">
    <source>
        <dbReference type="ARBA" id="ARBA00023224"/>
    </source>
</evidence>
<evidence type="ECO:0000256" key="8">
    <source>
        <dbReference type="ARBA" id="ARBA00023180"/>
    </source>
</evidence>
<feature type="transmembrane region" description="Helical" evidence="11">
    <location>
        <begin position="320"/>
        <end position="339"/>
    </location>
</feature>